<dbReference type="PANTHER" id="PTHR43701">
    <property type="entry name" value="MEMBRANE TRANSPORTER PROTEIN MJ0441-RELATED"/>
    <property type="match status" value="1"/>
</dbReference>
<dbReference type="EMBL" id="JNSL01000038">
    <property type="protein sequence ID" value="KGA18815.1"/>
    <property type="molecule type" value="Genomic_DNA"/>
</dbReference>
<dbReference type="InterPro" id="IPR051598">
    <property type="entry name" value="TSUP/Inactive_protease-like"/>
</dbReference>
<dbReference type="Pfam" id="PF01925">
    <property type="entry name" value="TauE"/>
    <property type="match status" value="2"/>
</dbReference>
<evidence type="ECO:0000256" key="4">
    <source>
        <dbReference type="ARBA" id="ARBA00023136"/>
    </source>
</evidence>
<feature type="transmembrane region" description="Helical" evidence="5">
    <location>
        <begin position="206"/>
        <end position="225"/>
    </location>
</feature>
<reference evidence="6" key="1">
    <citation type="submission" date="2014-06" db="EMBL/GenBank/DDBJ databases">
        <title>Key roles for freshwater Actinobacteria revealed by deep metagenomic sequencing.</title>
        <authorList>
            <person name="Ghai R."/>
            <person name="Mizuno C.M."/>
            <person name="Picazo A."/>
            <person name="Camacho A."/>
            <person name="Rodriguez-Valera F."/>
        </authorList>
    </citation>
    <scope>NUCLEOTIDE SEQUENCE</scope>
</reference>
<feature type="transmembrane region" description="Helical" evidence="5">
    <location>
        <begin position="12"/>
        <end position="40"/>
    </location>
</feature>
<evidence type="ECO:0000256" key="5">
    <source>
        <dbReference type="SAM" id="Phobius"/>
    </source>
</evidence>
<proteinExistence type="predicted"/>
<dbReference type="GO" id="GO:0016020">
    <property type="term" value="C:membrane"/>
    <property type="evidence" value="ECO:0007669"/>
    <property type="project" value="UniProtKB-SubCell"/>
</dbReference>
<feature type="transmembrane region" description="Helical" evidence="5">
    <location>
        <begin position="77"/>
        <end position="98"/>
    </location>
</feature>
<accession>A0A094Q3U6</accession>
<name>A0A094Q3U6_9ZZZZ</name>
<evidence type="ECO:0000256" key="2">
    <source>
        <dbReference type="ARBA" id="ARBA00022692"/>
    </source>
</evidence>
<protein>
    <recommendedName>
        <fullName evidence="7">Permease</fullName>
    </recommendedName>
</protein>
<comment type="caution">
    <text evidence="6">The sequence shown here is derived from an EMBL/GenBank/DDBJ whole genome shotgun (WGS) entry which is preliminary data.</text>
</comment>
<gene>
    <name evidence="6" type="ORF">GM51_7690</name>
</gene>
<evidence type="ECO:0000256" key="1">
    <source>
        <dbReference type="ARBA" id="ARBA00004141"/>
    </source>
</evidence>
<sequence>MSLTIKNRNTWLAVVIGLLAGVLAGMFGVGGGFLMVPLYISWLGLEQRKSHATSLAAVVPIALAGAIGYAEQGSVDINAAVALLAGSVFGALYGVKLLGQVPLKFLQLGFATLLYLSAVRLIWSSNPNQLLDGWASVTLLIAVGFFAGVMSGLFGVGGGIVMVPALIITAGMNSIVARGTSLVVIVGSGISGTWANFRKGNIDVPYALLSGLAGIPSTFLGVYISHQISQRITVIMFTILLLAIATQQVQKARGGSAVH</sequence>
<feature type="transmembrane region" description="Helical" evidence="5">
    <location>
        <begin position="105"/>
        <end position="123"/>
    </location>
</feature>
<comment type="subcellular location">
    <subcellularLocation>
        <location evidence="1">Membrane</location>
        <topology evidence="1">Multi-pass membrane protein</topology>
    </subcellularLocation>
</comment>
<feature type="transmembrane region" description="Helical" evidence="5">
    <location>
        <begin position="232"/>
        <end position="249"/>
    </location>
</feature>
<dbReference type="PANTHER" id="PTHR43701:SF2">
    <property type="entry name" value="MEMBRANE TRANSPORTER PROTEIN YJNA-RELATED"/>
    <property type="match status" value="1"/>
</dbReference>
<evidence type="ECO:0000256" key="3">
    <source>
        <dbReference type="ARBA" id="ARBA00022989"/>
    </source>
</evidence>
<keyword evidence="2 5" id="KW-0812">Transmembrane</keyword>
<keyword evidence="4 5" id="KW-0472">Membrane</keyword>
<evidence type="ECO:0008006" key="7">
    <source>
        <dbReference type="Google" id="ProtNLM"/>
    </source>
</evidence>
<evidence type="ECO:0000313" key="6">
    <source>
        <dbReference type="EMBL" id="KGA18815.1"/>
    </source>
</evidence>
<dbReference type="AlphaFoldDB" id="A0A094Q3U6"/>
<organism evidence="6">
    <name type="scientific">freshwater metagenome</name>
    <dbReference type="NCBI Taxonomy" id="449393"/>
    <lineage>
        <taxon>unclassified sequences</taxon>
        <taxon>metagenomes</taxon>
        <taxon>ecological metagenomes</taxon>
    </lineage>
</organism>
<feature type="transmembrane region" description="Helical" evidence="5">
    <location>
        <begin position="135"/>
        <end position="168"/>
    </location>
</feature>
<feature type="transmembrane region" description="Helical" evidence="5">
    <location>
        <begin position="175"/>
        <end position="194"/>
    </location>
</feature>
<keyword evidence="3 5" id="KW-1133">Transmembrane helix</keyword>
<dbReference type="InterPro" id="IPR002781">
    <property type="entry name" value="TM_pro_TauE-like"/>
</dbReference>